<evidence type="ECO:0000313" key="1">
    <source>
        <dbReference type="EnsemblMetazoa" id="CJA31870.1"/>
    </source>
</evidence>
<dbReference type="Proteomes" id="UP000005237">
    <property type="component" value="Unassembled WGS sequence"/>
</dbReference>
<keyword evidence="2" id="KW-1185">Reference proteome</keyword>
<sequence>MRSYVRHVSNRVLTNLCTRQRTLQKKAKQGFNPEECALRFKQEVRVGLNIEWLIPPNTDDDGGSAHSDMELDN</sequence>
<protein>
    <submittedName>
        <fullName evidence="1">Uncharacterized protein</fullName>
    </submittedName>
</protein>
<dbReference type="EnsemblMetazoa" id="CJA31870.1">
    <property type="protein sequence ID" value="CJA31870.1"/>
    <property type="gene ID" value="WBGene00207717"/>
</dbReference>
<proteinExistence type="predicted"/>
<evidence type="ECO:0000313" key="2">
    <source>
        <dbReference type="Proteomes" id="UP000005237"/>
    </source>
</evidence>
<reference evidence="1" key="2">
    <citation type="submission" date="2022-06" db="UniProtKB">
        <authorList>
            <consortium name="EnsemblMetazoa"/>
        </authorList>
    </citation>
    <scope>IDENTIFICATION</scope>
    <source>
        <strain evidence="1">DF5081</strain>
    </source>
</reference>
<organism evidence="1 2">
    <name type="scientific">Caenorhabditis japonica</name>
    <dbReference type="NCBI Taxonomy" id="281687"/>
    <lineage>
        <taxon>Eukaryota</taxon>
        <taxon>Metazoa</taxon>
        <taxon>Ecdysozoa</taxon>
        <taxon>Nematoda</taxon>
        <taxon>Chromadorea</taxon>
        <taxon>Rhabditida</taxon>
        <taxon>Rhabditina</taxon>
        <taxon>Rhabditomorpha</taxon>
        <taxon>Rhabditoidea</taxon>
        <taxon>Rhabditidae</taxon>
        <taxon>Peloderinae</taxon>
        <taxon>Caenorhabditis</taxon>
    </lineage>
</organism>
<name>A0A8R1ICU4_CAEJA</name>
<accession>A0A8R1ICU4</accession>
<dbReference type="AlphaFoldDB" id="A0A8R1ICU4"/>
<reference evidence="2" key="1">
    <citation type="submission" date="2010-08" db="EMBL/GenBank/DDBJ databases">
        <authorList>
            <consortium name="Caenorhabditis japonica Sequencing Consortium"/>
            <person name="Wilson R.K."/>
        </authorList>
    </citation>
    <scope>NUCLEOTIDE SEQUENCE [LARGE SCALE GENOMIC DNA]</scope>
    <source>
        <strain evidence="2">DF5081</strain>
    </source>
</reference>